<dbReference type="SUPFAM" id="SSF74863">
    <property type="entry name" value="Thiol:disulfide interchange protein DsbD, N-terminal domain (DsbD-alpha)"/>
    <property type="match status" value="1"/>
</dbReference>
<keyword evidence="10" id="KW-1185">Reference proteome</keyword>
<feature type="transmembrane region" description="Helical" evidence="6">
    <location>
        <begin position="230"/>
        <end position="253"/>
    </location>
</feature>
<name>A0A4P2VUF1_FLUSA</name>
<dbReference type="Gene3D" id="3.40.30.10">
    <property type="entry name" value="Glutaredoxin"/>
    <property type="match status" value="1"/>
</dbReference>
<dbReference type="AlphaFoldDB" id="A0A4P2VUF1"/>
<dbReference type="InterPro" id="IPR036929">
    <property type="entry name" value="DsbDN_sf"/>
</dbReference>
<dbReference type="PANTHER" id="PTHR32234:SF0">
    <property type="entry name" value="THIOL:DISULFIDE INTERCHANGE PROTEIN DSBD"/>
    <property type="match status" value="1"/>
</dbReference>
<feature type="transmembrane region" description="Helical" evidence="6">
    <location>
        <begin position="273"/>
        <end position="299"/>
    </location>
</feature>
<feature type="transmembrane region" description="Helical" evidence="6">
    <location>
        <begin position="353"/>
        <end position="381"/>
    </location>
</feature>
<keyword evidence="4 6" id="KW-1133">Transmembrane helix</keyword>
<dbReference type="InterPro" id="IPR003834">
    <property type="entry name" value="Cyt_c_assmbl_TM_dom"/>
</dbReference>
<dbReference type="OrthoDB" id="5287452at2"/>
<feature type="transmembrane region" description="Helical" evidence="6">
    <location>
        <begin position="493"/>
        <end position="514"/>
    </location>
</feature>
<dbReference type="Proteomes" id="UP000291236">
    <property type="component" value="Chromosome"/>
</dbReference>
<feature type="domain" description="Cytochrome C biogenesis protein transmembrane" evidence="7">
    <location>
        <begin position="232"/>
        <end position="445"/>
    </location>
</feature>
<evidence type="ECO:0000256" key="5">
    <source>
        <dbReference type="ARBA" id="ARBA00023136"/>
    </source>
</evidence>
<gene>
    <name evidence="9" type="ORF">JCM31447_09230</name>
</gene>
<evidence type="ECO:0000259" key="8">
    <source>
        <dbReference type="Pfam" id="PF11412"/>
    </source>
</evidence>
<dbReference type="GO" id="GO:0017004">
    <property type="term" value="P:cytochrome complex assembly"/>
    <property type="evidence" value="ECO:0007669"/>
    <property type="project" value="UniProtKB-KW"/>
</dbReference>
<dbReference type="Pfam" id="PF02683">
    <property type="entry name" value="DsbD_TM"/>
    <property type="match status" value="1"/>
</dbReference>
<evidence type="ECO:0000313" key="9">
    <source>
        <dbReference type="EMBL" id="BBH52482.1"/>
    </source>
</evidence>
<evidence type="ECO:0000259" key="7">
    <source>
        <dbReference type="Pfam" id="PF02683"/>
    </source>
</evidence>
<evidence type="ECO:0000256" key="1">
    <source>
        <dbReference type="ARBA" id="ARBA00004141"/>
    </source>
</evidence>
<dbReference type="Pfam" id="PF11412">
    <property type="entry name" value="DsbD_N"/>
    <property type="match status" value="1"/>
</dbReference>
<evidence type="ECO:0000313" key="10">
    <source>
        <dbReference type="Proteomes" id="UP000291236"/>
    </source>
</evidence>
<feature type="transmembrane region" description="Helical" evidence="6">
    <location>
        <begin position="424"/>
        <end position="443"/>
    </location>
</feature>
<dbReference type="InterPro" id="IPR028250">
    <property type="entry name" value="DsbDN"/>
</dbReference>
<dbReference type="Pfam" id="PF13899">
    <property type="entry name" value="Thioredoxin_7"/>
    <property type="match status" value="1"/>
</dbReference>
<keyword evidence="5 6" id="KW-0472">Membrane</keyword>
<keyword evidence="3" id="KW-0201">Cytochrome c-type biogenesis</keyword>
<dbReference type="KEGG" id="sbf:JCM31447_09230"/>
<feature type="domain" description="Thiol:disulfide interchange protein DsbD N-terminal" evidence="8">
    <location>
        <begin position="62"/>
        <end position="159"/>
    </location>
</feature>
<dbReference type="InterPro" id="IPR036249">
    <property type="entry name" value="Thioredoxin-like_sf"/>
</dbReference>
<dbReference type="RefSeq" id="WP_130607028.1">
    <property type="nucleotide sequence ID" value="NZ_AP019368.1"/>
</dbReference>
<feature type="transmembrane region" description="Helical" evidence="6">
    <location>
        <begin position="463"/>
        <end position="481"/>
    </location>
</feature>
<comment type="subcellular location">
    <subcellularLocation>
        <location evidence="1">Membrane</location>
        <topology evidence="1">Multi-pass membrane protein</topology>
    </subcellularLocation>
</comment>
<evidence type="ECO:0000256" key="2">
    <source>
        <dbReference type="ARBA" id="ARBA00022692"/>
    </source>
</evidence>
<dbReference type="SUPFAM" id="SSF52833">
    <property type="entry name" value="Thioredoxin-like"/>
    <property type="match status" value="1"/>
</dbReference>
<dbReference type="PANTHER" id="PTHR32234">
    <property type="entry name" value="THIOL:DISULFIDE INTERCHANGE PROTEIN DSBD"/>
    <property type="match status" value="1"/>
</dbReference>
<proteinExistence type="predicted"/>
<dbReference type="GO" id="GO:0016020">
    <property type="term" value="C:membrane"/>
    <property type="evidence" value="ECO:0007669"/>
    <property type="project" value="UniProtKB-SubCell"/>
</dbReference>
<feature type="transmembrane region" description="Helical" evidence="6">
    <location>
        <begin position="311"/>
        <end position="332"/>
    </location>
</feature>
<organism evidence="9 10">
    <name type="scientific">Fluviispira sanaruensis</name>
    <dbReference type="NCBI Taxonomy" id="2493639"/>
    <lineage>
        <taxon>Bacteria</taxon>
        <taxon>Pseudomonadati</taxon>
        <taxon>Bdellovibrionota</taxon>
        <taxon>Oligoflexia</taxon>
        <taxon>Silvanigrellales</taxon>
        <taxon>Silvanigrellaceae</taxon>
        <taxon>Fluviispira</taxon>
    </lineage>
</organism>
<dbReference type="GO" id="GO:0045454">
    <property type="term" value="P:cell redox homeostasis"/>
    <property type="evidence" value="ECO:0007669"/>
    <property type="project" value="TreeGrafter"/>
</dbReference>
<evidence type="ECO:0000256" key="6">
    <source>
        <dbReference type="SAM" id="Phobius"/>
    </source>
</evidence>
<accession>A0A4P2VUF1</accession>
<dbReference type="GO" id="GO:0015035">
    <property type="term" value="F:protein-disulfide reductase activity"/>
    <property type="evidence" value="ECO:0007669"/>
    <property type="project" value="TreeGrafter"/>
</dbReference>
<dbReference type="EMBL" id="AP019368">
    <property type="protein sequence ID" value="BBH52482.1"/>
    <property type="molecule type" value="Genomic_DNA"/>
</dbReference>
<feature type="transmembrane region" description="Helical" evidence="6">
    <location>
        <begin position="393"/>
        <end position="412"/>
    </location>
</feature>
<evidence type="ECO:0000256" key="3">
    <source>
        <dbReference type="ARBA" id="ARBA00022748"/>
    </source>
</evidence>
<evidence type="ECO:0000256" key="4">
    <source>
        <dbReference type="ARBA" id="ARBA00022989"/>
    </source>
</evidence>
<sequence>MTKNNFINITKNLIYLLSAFILLFSIQKSYASQSFSQFKTANENSNIKITDVVFFQIFRGENHDNKNIQISLKTANNFKIYEDKLKFLVVSKDNLPYEISYSTNKPSKAYKDPFYKKSKNVFESGTVFTLSNYRAFSHNDKIEIMLQSCSDSICLVPTQLILPVNGNNIAEELKNELYFKPMDNKSVIKTQEISGTDEKRALKNLSTENITYLNDNLALKIQQALSMGSFLLFPALFIAGLLMNLTPCVYPMIPITLNVLSQFGAQKEKKKKFHAITLPSIYVGGMVITYSLLGVFAGMTGNIFGAQLANPILNVFIAAIMFILGLSMLGLFNLSLLQNLAHKVPLADKYPRIAVGTMGAVSGLISAPCTGPVLSMILVLIAQNKNPLTGFTYMLFFALGFGVPYIFLGIFGQKFMKLPRFPKLINFTKIFFASLMFALSFYYLRSFLQNTTFIQNFYAEPNILIVIILLLLSIFFCLLFIKPNIIGKLAKFALIISCTILALWLTLLTTNSFIQIKSKKIESEVVQVSGINWLYDYTEAKKLAKQTSKPILFDVWADWCTACLEMKETTWKDKELIEIINKNFIAVQMDFTQTPDDIQILINRWGVAGLPAYGFFKNNSSFDESPDVLFQGLISTQKLINSAKNVLGNN</sequence>
<reference evidence="9 10" key="1">
    <citation type="submission" date="2018-12" db="EMBL/GenBank/DDBJ databases">
        <title>Rubrispira sanarue gen. nov., sp., nov., a member of the order Silvanigrellales, isolated from a brackish lake in Hamamatsu Japan.</title>
        <authorList>
            <person name="Maejima Y."/>
            <person name="Iino T."/>
            <person name="Muraguchi Y."/>
            <person name="Fukuda K."/>
            <person name="Nojiri H."/>
            <person name="Ohkuma M."/>
            <person name="Moriuchi R."/>
            <person name="Dohra H."/>
            <person name="Kimbara K."/>
            <person name="Shintani M."/>
        </authorList>
    </citation>
    <scope>NUCLEOTIDE SEQUENCE [LARGE SCALE GENOMIC DNA]</scope>
    <source>
        <strain evidence="9 10">RF1110005</strain>
    </source>
</reference>
<dbReference type="Gene3D" id="2.60.40.1250">
    <property type="entry name" value="Thiol:disulfide interchange protein DsbD, N-terminal domain"/>
    <property type="match status" value="1"/>
</dbReference>
<keyword evidence="2 6" id="KW-0812">Transmembrane</keyword>
<protein>
    <submittedName>
        <fullName evidence="9">Protein-disulfide reductase DsbD</fullName>
    </submittedName>
</protein>